<reference evidence="1 2" key="1">
    <citation type="journal article" date="2017" name="Curr. Biol.">
        <title>The Evolution of Venom by Co-option of Single-Copy Genes.</title>
        <authorList>
            <person name="Martinson E.O."/>
            <person name="Mrinalini"/>
            <person name="Kelkar Y.D."/>
            <person name="Chang C.H."/>
            <person name="Werren J.H."/>
        </authorList>
    </citation>
    <scope>NUCLEOTIDE SEQUENCE [LARGE SCALE GENOMIC DNA]</scope>
    <source>
        <strain evidence="1 2">Alberta</strain>
        <tissue evidence="1">Whole body</tissue>
    </source>
</reference>
<comment type="caution">
    <text evidence="1">The sequence shown here is derived from an EMBL/GenBank/DDBJ whole genome shotgun (WGS) entry which is preliminary data.</text>
</comment>
<accession>A0A232FK43</accession>
<evidence type="ECO:0000313" key="2">
    <source>
        <dbReference type="Proteomes" id="UP000215335"/>
    </source>
</evidence>
<proteinExistence type="predicted"/>
<dbReference type="EMBL" id="NNAY01000115">
    <property type="protein sequence ID" value="OXU30838.1"/>
    <property type="molecule type" value="Genomic_DNA"/>
</dbReference>
<sequence>MRCFKSFFKHTWHPQQRQLDSGVFGGRKHSREYATILSTNYRISRSSRCKAGTPKSHMSVTALRE</sequence>
<keyword evidence="2" id="KW-1185">Reference proteome</keyword>
<dbReference type="OrthoDB" id="8191931at2759"/>
<gene>
    <name evidence="1" type="ORF">TSAR_009877</name>
</gene>
<organism evidence="1 2">
    <name type="scientific">Trichomalopsis sarcophagae</name>
    <dbReference type="NCBI Taxonomy" id="543379"/>
    <lineage>
        <taxon>Eukaryota</taxon>
        <taxon>Metazoa</taxon>
        <taxon>Ecdysozoa</taxon>
        <taxon>Arthropoda</taxon>
        <taxon>Hexapoda</taxon>
        <taxon>Insecta</taxon>
        <taxon>Pterygota</taxon>
        <taxon>Neoptera</taxon>
        <taxon>Endopterygota</taxon>
        <taxon>Hymenoptera</taxon>
        <taxon>Apocrita</taxon>
        <taxon>Proctotrupomorpha</taxon>
        <taxon>Chalcidoidea</taxon>
        <taxon>Pteromalidae</taxon>
        <taxon>Pteromalinae</taxon>
        <taxon>Trichomalopsis</taxon>
    </lineage>
</organism>
<dbReference type="AlphaFoldDB" id="A0A232FK43"/>
<protein>
    <submittedName>
        <fullName evidence="1">Uncharacterized protein</fullName>
    </submittedName>
</protein>
<evidence type="ECO:0000313" key="1">
    <source>
        <dbReference type="EMBL" id="OXU30838.1"/>
    </source>
</evidence>
<dbReference type="Proteomes" id="UP000215335">
    <property type="component" value="Unassembled WGS sequence"/>
</dbReference>
<name>A0A232FK43_9HYME</name>